<sequence>MASQPLHPVWGTGLRALRRSQYAQQVFTSVIAEWQSVQGDERAAEISPLIAQVNESSVYRDLAIGHCIRLHFTPSEKTDCDELMMGLVRALYQARRTDKVVEKKLLQLQTDARSYQAWLELALVWQQQRKIWLKKAGQSLMKAIPERLWQAGKRGA</sequence>
<dbReference type="Proteomes" id="UP001597079">
    <property type="component" value="Unassembled WGS sequence"/>
</dbReference>
<dbReference type="EMBL" id="JBHUCX010000101">
    <property type="protein sequence ID" value="MFD1678154.1"/>
    <property type="molecule type" value="Genomic_DNA"/>
</dbReference>
<evidence type="ECO:0000313" key="2">
    <source>
        <dbReference type="Proteomes" id="UP001597079"/>
    </source>
</evidence>
<dbReference type="RefSeq" id="WP_377946166.1">
    <property type="nucleotide sequence ID" value="NZ_JBHUCX010000101.1"/>
</dbReference>
<keyword evidence="2" id="KW-1185">Reference proteome</keyword>
<comment type="caution">
    <text evidence="1">The sequence shown here is derived from an EMBL/GenBank/DDBJ whole genome shotgun (WGS) entry which is preliminary data.</text>
</comment>
<gene>
    <name evidence="1" type="ORF">ACFSB2_26145</name>
</gene>
<organism evidence="1 2">
    <name type="scientific">Alicyclobacillus fodiniaquatilis</name>
    <dbReference type="NCBI Taxonomy" id="1661150"/>
    <lineage>
        <taxon>Bacteria</taxon>
        <taxon>Bacillati</taxon>
        <taxon>Bacillota</taxon>
        <taxon>Bacilli</taxon>
        <taxon>Bacillales</taxon>
        <taxon>Alicyclobacillaceae</taxon>
        <taxon>Alicyclobacillus</taxon>
    </lineage>
</organism>
<protein>
    <submittedName>
        <fullName evidence="1">Uncharacterized protein</fullName>
    </submittedName>
</protein>
<evidence type="ECO:0000313" key="1">
    <source>
        <dbReference type="EMBL" id="MFD1678154.1"/>
    </source>
</evidence>
<name>A0ABW4JPV2_9BACL</name>
<reference evidence="2" key="1">
    <citation type="journal article" date="2019" name="Int. J. Syst. Evol. Microbiol.">
        <title>The Global Catalogue of Microorganisms (GCM) 10K type strain sequencing project: providing services to taxonomists for standard genome sequencing and annotation.</title>
        <authorList>
            <consortium name="The Broad Institute Genomics Platform"/>
            <consortium name="The Broad Institute Genome Sequencing Center for Infectious Disease"/>
            <person name="Wu L."/>
            <person name="Ma J."/>
        </authorList>
    </citation>
    <scope>NUCLEOTIDE SEQUENCE [LARGE SCALE GENOMIC DNA]</scope>
    <source>
        <strain evidence="2">CGMCC 1.12286</strain>
    </source>
</reference>
<accession>A0ABW4JPV2</accession>
<proteinExistence type="predicted"/>